<dbReference type="RefSeq" id="WP_071140105.1">
    <property type="nucleotide sequence ID" value="NZ_CP035282.1"/>
</dbReference>
<evidence type="ECO:0000313" key="1">
    <source>
        <dbReference type="EMBL" id="QAT61079.1"/>
    </source>
</evidence>
<keyword evidence="2" id="KW-1185">Reference proteome</keyword>
<gene>
    <name evidence="1" type="ORF">EQM13_05515</name>
</gene>
<dbReference type="EMBL" id="CP035282">
    <property type="protein sequence ID" value="QAT61079.1"/>
    <property type="molecule type" value="Genomic_DNA"/>
</dbReference>
<protein>
    <submittedName>
        <fullName evidence="1">Uncharacterized protein</fullName>
    </submittedName>
</protein>
<proteinExistence type="predicted"/>
<dbReference type="KEGG" id="spoa:EQM13_05515"/>
<evidence type="ECO:0000313" key="2">
    <source>
        <dbReference type="Proteomes" id="UP000287969"/>
    </source>
</evidence>
<reference evidence="2" key="1">
    <citation type="submission" date="2019-01" db="EMBL/GenBank/DDBJ databases">
        <title>Draft genomes of a novel of Sporanaerobacter strains.</title>
        <authorList>
            <person name="Ma S."/>
        </authorList>
    </citation>
    <scope>NUCLEOTIDE SEQUENCE [LARGE SCALE GENOMIC DNA]</scope>
    <source>
        <strain evidence="2">NJN-17</strain>
    </source>
</reference>
<dbReference type="OrthoDB" id="9801625at2"/>
<sequence length="97" mass="10918">MLKVGVKFCGSCNPYIDMGYIYKNIQGILGVQYVSWESKNYDVLLIISGCPKNCITKPDFKGPAIIVAGNFIDMVPVSDEKLVEVLREKIERLSLMR</sequence>
<accession>A0A410QAU2</accession>
<dbReference type="AlphaFoldDB" id="A0A410QAU2"/>
<organism evidence="1 2">
    <name type="scientific">Acidilutibacter cellobiosedens</name>
    <dbReference type="NCBI Taxonomy" id="2507161"/>
    <lineage>
        <taxon>Bacteria</taxon>
        <taxon>Bacillati</taxon>
        <taxon>Bacillota</taxon>
        <taxon>Tissierellia</taxon>
        <taxon>Tissierellales</taxon>
        <taxon>Acidilutibacteraceae</taxon>
        <taxon>Acidilutibacter</taxon>
    </lineage>
</organism>
<name>A0A410QAU2_9FIRM</name>
<dbReference type="Proteomes" id="UP000287969">
    <property type="component" value="Chromosome"/>
</dbReference>